<dbReference type="Gene3D" id="3.30.420.40">
    <property type="match status" value="2"/>
</dbReference>
<dbReference type="Pfam" id="PF00871">
    <property type="entry name" value="Acetate_kinase"/>
    <property type="match status" value="1"/>
</dbReference>
<comment type="subcellular location">
    <subcellularLocation>
        <location evidence="6">Cytoplasm</location>
    </subcellularLocation>
</comment>
<dbReference type="PROSITE" id="PS01076">
    <property type="entry name" value="ACETATE_KINASE_2"/>
    <property type="match status" value="1"/>
</dbReference>
<comment type="pathway">
    <text evidence="6">Metabolic intermediate biosynthesis; acetyl-CoA biosynthesis; acetyl-CoA from acetate: step 1/2.</text>
</comment>
<dbReference type="UniPathway" id="UPA00340">
    <property type="reaction ID" value="UER00458"/>
</dbReference>
<evidence type="ECO:0000313" key="9">
    <source>
        <dbReference type="Proteomes" id="UP000295151"/>
    </source>
</evidence>
<evidence type="ECO:0000256" key="2">
    <source>
        <dbReference type="ARBA" id="ARBA00022679"/>
    </source>
</evidence>
<feature type="binding site" evidence="6">
    <location>
        <position position="338"/>
    </location>
    <ligand>
        <name>Mg(2+)</name>
        <dbReference type="ChEBI" id="CHEBI:18420"/>
    </ligand>
</feature>
<dbReference type="EMBL" id="SOCE01000002">
    <property type="protein sequence ID" value="TDU83608.1"/>
    <property type="molecule type" value="Genomic_DNA"/>
</dbReference>
<accession>A0A4R7SYP0</accession>
<gene>
    <name evidence="6" type="primary">ackA</name>
    <name evidence="8" type="ORF">EV138_6072</name>
</gene>
<evidence type="ECO:0000256" key="6">
    <source>
        <dbReference type="HAMAP-Rule" id="MF_00020"/>
    </source>
</evidence>
<feature type="binding site" evidence="6">
    <location>
        <begin position="287"/>
        <end position="291"/>
    </location>
    <ligand>
        <name>ATP</name>
        <dbReference type="ChEBI" id="CHEBI:30616"/>
    </ligand>
</feature>
<evidence type="ECO:0000256" key="3">
    <source>
        <dbReference type="ARBA" id="ARBA00022741"/>
    </source>
</evidence>
<dbReference type="PRINTS" id="PR00471">
    <property type="entry name" value="ACETATEKNASE"/>
</dbReference>
<protein>
    <recommendedName>
        <fullName evidence="6">Acetate kinase</fullName>
        <ecNumber evidence="6">2.7.2.1</ecNumber>
    </recommendedName>
    <alternativeName>
        <fullName evidence="6">Acetokinase</fullName>
    </alternativeName>
</protein>
<comment type="catalytic activity">
    <reaction evidence="6">
        <text>acetate + ATP = acetyl phosphate + ADP</text>
        <dbReference type="Rhea" id="RHEA:11352"/>
        <dbReference type="ChEBI" id="CHEBI:22191"/>
        <dbReference type="ChEBI" id="CHEBI:30089"/>
        <dbReference type="ChEBI" id="CHEBI:30616"/>
        <dbReference type="ChEBI" id="CHEBI:456216"/>
        <dbReference type="EC" id="2.7.2.1"/>
    </reaction>
</comment>
<comment type="caution">
    <text evidence="6">Lacks conserved residue(s) required for the propagation of feature annotation.</text>
</comment>
<dbReference type="PANTHER" id="PTHR21060:SF15">
    <property type="entry name" value="ACETATE KINASE-RELATED"/>
    <property type="match status" value="1"/>
</dbReference>
<feature type="site" description="Transition state stabilizer" evidence="6">
    <location>
        <position position="138"/>
    </location>
</feature>
<dbReference type="InterPro" id="IPR000890">
    <property type="entry name" value="Aliphatic_acid_kin_short-chain"/>
</dbReference>
<keyword evidence="6" id="KW-0460">Magnesium</keyword>
<dbReference type="PROSITE" id="PS01075">
    <property type="entry name" value="ACETATE_KINASE_1"/>
    <property type="match status" value="1"/>
</dbReference>
<keyword evidence="4 6" id="KW-0418">Kinase</keyword>
<sequence length="355" mass="37495">MNLLIVNAGSSSLKLRVLDDEDQVIDEKDVSDWDGSPGPIEAMAGDAVVHRVVHGGDRFDGAAVVDDEVEAAIEDLVSLAPLHQPKALELIRASRSGGRPVVACFDTSYHRTLPDAASTYALPAGWRERFGLRKFGFHGLSHAYVARRVPELLDREVPRLISCHLGSGASLCAIEDGRSVDTTMGFTPLDGLVMATRPGSVDPGLLLWLQTSGGLTAEEIGEALEHNSGLLALSSRSGDLREVLEGVEHGDEACRLAYDVYLHRLVGEIARMAAALGGVDALAFTGGVGEHSAPLRAAVARRLDWLGVVLDAESNESSAPVISAPGAPIALCVIESREDLTMAAQAREVLGSDAS</sequence>
<dbReference type="InterPro" id="IPR023865">
    <property type="entry name" value="Aliphatic_acid_kinase_CS"/>
</dbReference>
<feature type="active site" description="Proton donor/acceptor" evidence="6">
    <location>
        <position position="106"/>
    </location>
</feature>
<dbReference type="InterPro" id="IPR004372">
    <property type="entry name" value="Ac/propionate_kinase"/>
</dbReference>
<dbReference type="OrthoDB" id="9802453at2"/>
<dbReference type="GO" id="GO:0006083">
    <property type="term" value="P:acetate metabolic process"/>
    <property type="evidence" value="ECO:0007669"/>
    <property type="project" value="TreeGrafter"/>
</dbReference>
<dbReference type="GO" id="GO:0008776">
    <property type="term" value="F:acetate kinase activity"/>
    <property type="evidence" value="ECO:0007669"/>
    <property type="project" value="UniProtKB-UniRule"/>
</dbReference>
<dbReference type="HAMAP" id="MF_00020">
    <property type="entry name" value="Acetate_kinase"/>
    <property type="match status" value="1"/>
</dbReference>
<feature type="binding site" evidence="6">
    <location>
        <begin position="239"/>
        <end position="241"/>
    </location>
    <ligand>
        <name>ATP</name>
        <dbReference type="ChEBI" id="CHEBI:30616"/>
    </ligand>
</feature>
<dbReference type="NCBIfam" id="TIGR00016">
    <property type="entry name" value="ackA"/>
    <property type="match status" value="1"/>
</dbReference>
<feature type="site" description="Transition state stabilizer" evidence="6">
    <location>
        <position position="197"/>
    </location>
</feature>
<organism evidence="8 9">
    <name type="scientific">Kribbella voronezhensis</name>
    <dbReference type="NCBI Taxonomy" id="2512212"/>
    <lineage>
        <taxon>Bacteria</taxon>
        <taxon>Bacillati</taxon>
        <taxon>Actinomycetota</taxon>
        <taxon>Actinomycetes</taxon>
        <taxon>Propionibacteriales</taxon>
        <taxon>Kribbellaceae</taxon>
        <taxon>Kribbella</taxon>
    </lineage>
</organism>
<evidence type="ECO:0000256" key="7">
    <source>
        <dbReference type="RuleBase" id="RU003835"/>
    </source>
</evidence>
<dbReference type="GO" id="GO:0006085">
    <property type="term" value="P:acetyl-CoA biosynthetic process"/>
    <property type="evidence" value="ECO:0007669"/>
    <property type="project" value="UniProtKB-UniRule"/>
</dbReference>
<dbReference type="InterPro" id="IPR043129">
    <property type="entry name" value="ATPase_NBD"/>
</dbReference>
<dbReference type="Proteomes" id="UP000295151">
    <property type="component" value="Unassembled WGS sequence"/>
</dbReference>
<dbReference type="RefSeq" id="WP_133982974.1">
    <property type="nucleotide sequence ID" value="NZ_SOCE01000002.1"/>
</dbReference>
<keyword evidence="5 6" id="KW-0067">ATP-binding</keyword>
<dbReference type="AlphaFoldDB" id="A0A4R7SYP0"/>
<evidence type="ECO:0000256" key="5">
    <source>
        <dbReference type="ARBA" id="ARBA00022840"/>
    </source>
</evidence>
<reference evidence="8 9" key="1">
    <citation type="submission" date="2019-03" db="EMBL/GenBank/DDBJ databases">
        <title>Genomic Encyclopedia of Type Strains, Phase III (KMG-III): the genomes of soil and plant-associated and newly described type strains.</title>
        <authorList>
            <person name="Whitman W."/>
        </authorList>
    </citation>
    <scope>NUCLEOTIDE SEQUENCE [LARGE SCALE GENOMIC DNA]</scope>
    <source>
        <strain evidence="8 9">VKM Ac-2575</strain>
    </source>
</reference>
<keyword evidence="2 6" id="KW-0808">Transferase</keyword>
<dbReference type="SUPFAM" id="SSF53067">
    <property type="entry name" value="Actin-like ATPase domain"/>
    <property type="match status" value="2"/>
</dbReference>
<comment type="similarity">
    <text evidence="1 6 7">Belongs to the acetokinase family.</text>
</comment>
<keyword evidence="6" id="KW-0963">Cytoplasm</keyword>
<name>A0A4R7SYP0_9ACTN</name>
<dbReference type="PANTHER" id="PTHR21060">
    <property type="entry name" value="ACETATE KINASE"/>
    <property type="match status" value="1"/>
</dbReference>
<keyword evidence="6" id="KW-0479">Metal-binding</keyword>
<proteinExistence type="inferred from homology"/>
<comment type="function">
    <text evidence="6">Catalyzes the formation of acetyl phosphate from acetate and ATP. Can also catalyze the reverse reaction.</text>
</comment>
<dbReference type="GO" id="GO:0005737">
    <property type="term" value="C:cytoplasm"/>
    <property type="evidence" value="ECO:0007669"/>
    <property type="project" value="UniProtKB-SubCell"/>
</dbReference>
<dbReference type="GO" id="GO:0000287">
    <property type="term" value="F:magnesium ion binding"/>
    <property type="evidence" value="ECO:0007669"/>
    <property type="project" value="UniProtKB-UniRule"/>
</dbReference>
<evidence type="ECO:0000313" key="8">
    <source>
        <dbReference type="EMBL" id="TDU83608.1"/>
    </source>
</evidence>
<comment type="subunit">
    <text evidence="6">Homodimer.</text>
</comment>
<dbReference type="PIRSF" id="PIRSF000722">
    <property type="entry name" value="Acetate_prop_kin"/>
    <property type="match status" value="1"/>
</dbReference>
<comment type="cofactor">
    <cofactor evidence="6">
        <name>Mg(2+)</name>
        <dbReference type="ChEBI" id="CHEBI:18420"/>
    </cofactor>
    <cofactor evidence="6">
        <name>Mn(2+)</name>
        <dbReference type="ChEBI" id="CHEBI:29035"/>
    </cofactor>
    <text evidence="6">Mg(2+). Can also accept Mn(2+).</text>
</comment>
<dbReference type="GO" id="GO:0005524">
    <property type="term" value="F:ATP binding"/>
    <property type="evidence" value="ECO:0007669"/>
    <property type="project" value="UniProtKB-KW"/>
</dbReference>
<feature type="binding site" evidence="6">
    <location>
        <position position="51"/>
    </location>
    <ligand>
        <name>substrate</name>
    </ligand>
</feature>
<comment type="caution">
    <text evidence="8">The sequence shown here is derived from an EMBL/GenBank/DDBJ whole genome shotgun (WGS) entry which is preliminary data.</text>
</comment>
<evidence type="ECO:0000256" key="1">
    <source>
        <dbReference type="ARBA" id="ARBA00008748"/>
    </source>
</evidence>
<keyword evidence="3 6" id="KW-0547">Nucleotide-binding</keyword>
<dbReference type="EC" id="2.7.2.1" evidence="6"/>
<evidence type="ECO:0000256" key="4">
    <source>
        <dbReference type="ARBA" id="ARBA00022777"/>
    </source>
</evidence>
<feature type="binding site" evidence="6">
    <location>
        <begin position="164"/>
        <end position="168"/>
    </location>
    <ligand>
        <name>ATP</name>
        <dbReference type="ChEBI" id="CHEBI:30616"/>
    </ligand>
</feature>
<keyword evidence="9" id="KW-1185">Reference proteome</keyword>